<evidence type="ECO:0000313" key="2">
    <source>
        <dbReference type="EMBL" id="PKF36814.1"/>
    </source>
</evidence>
<feature type="signal peptide" evidence="1">
    <location>
        <begin position="1"/>
        <end position="19"/>
    </location>
</feature>
<sequence length="162" mass="18332">MKKILFVLAIAAWSFAALAKVPYNATADCRFDYDDFDFCSKRSIAQYKAALAKQLPNFDATKILLNVGSTQEIRYVVIDTQTGVVFPLRDAVLGFKDEKGELNGQPALIQFSLKQPQLCIQGSVDAYRDAYDNVKVCYRMKKDSMLKYGQEMRRVDLPVILN</sequence>
<dbReference type="AlphaFoldDB" id="A0A2N0WK38"/>
<proteinExistence type="predicted"/>
<reference evidence="2 3" key="1">
    <citation type="submission" date="2017-12" db="EMBL/GenBank/DDBJ databases">
        <title>Draft Genome sequences of multiple microbial strains isolated from spacecraft associated surfaces.</title>
        <authorList>
            <person name="Seuylemezian A."/>
            <person name="Vaishampayan P."/>
            <person name="Venkateswaran K."/>
        </authorList>
    </citation>
    <scope>NUCLEOTIDE SEQUENCE [LARGE SCALE GENOMIC DNA]</scope>
    <source>
        <strain evidence="2 3">2P01AA</strain>
    </source>
</reference>
<dbReference type="Proteomes" id="UP000233553">
    <property type="component" value="Unassembled WGS sequence"/>
</dbReference>
<name>A0A2N0WK38_9GAMM</name>
<comment type="caution">
    <text evidence="2">The sequence shown here is derived from an EMBL/GenBank/DDBJ whole genome shotgun (WGS) entry which is preliminary data.</text>
</comment>
<evidence type="ECO:0000313" key="3">
    <source>
        <dbReference type="Proteomes" id="UP000233553"/>
    </source>
</evidence>
<organism evidence="2 3">
    <name type="scientific">Acinetobacter proteolyticus</name>
    <dbReference type="NCBI Taxonomy" id="1776741"/>
    <lineage>
        <taxon>Bacteria</taxon>
        <taxon>Pseudomonadati</taxon>
        <taxon>Pseudomonadota</taxon>
        <taxon>Gammaproteobacteria</taxon>
        <taxon>Moraxellales</taxon>
        <taxon>Moraxellaceae</taxon>
        <taxon>Acinetobacter</taxon>
    </lineage>
</organism>
<dbReference type="EMBL" id="PISJ01000002">
    <property type="protein sequence ID" value="PKF36814.1"/>
    <property type="molecule type" value="Genomic_DNA"/>
</dbReference>
<dbReference type="RefSeq" id="WP_101235432.1">
    <property type="nucleotide sequence ID" value="NZ_PISJ01000002.1"/>
</dbReference>
<keyword evidence="1" id="KW-0732">Signal</keyword>
<accession>A0A2N0WK38</accession>
<feature type="chain" id="PRO_5014896860" evidence="1">
    <location>
        <begin position="20"/>
        <end position="162"/>
    </location>
</feature>
<protein>
    <submittedName>
        <fullName evidence="2">Uncharacterized protein</fullName>
    </submittedName>
</protein>
<gene>
    <name evidence="2" type="ORF">CW311_01615</name>
</gene>
<evidence type="ECO:0000256" key="1">
    <source>
        <dbReference type="SAM" id="SignalP"/>
    </source>
</evidence>